<feature type="domain" description="Ubiquitin-like" evidence="15">
    <location>
        <begin position="1107"/>
        <end position="1171"/>
    </location>
</feature>
<evidence type="ECO:0000259" key="17">
    <source>
        <dbReference type="PROSITE" id="PS51283"/>
    </source>
</evidence>
<comment type="subcellular location">
    <subcellularLocation>
        <location evidence="3">Cytoplasm</location>
    </subcellularLocation>
    <subcellularLocation>
        <location evidence="2">Nucleus</location>
    </subcellularLocation>
</comment>
<dbReference type="PANTHER" id="PTHR24006">
    <property type="entry name" value="UBIQUITIN CARBOXYL-TERMINAL HYDROLASE"/>
    <property type="match status" value="1"/>
</dbReference>
<dbReference type="Pfam" id="PF06337">
    <property type="entry name" value="DUSP"/>
    <property type="match status" value="1"/>
</dbReference>
<feature type="region of interest" description="Disordered" evidence="14">
    <location>
        <begin position="790"/>
        <end position="824"/>
    </location>
</feature>
<dbReference type="FunFam" id="3.90.70.10:FF:000029">
    <property type="entry name" value="ubiquitin carboxyl-terminal hydrolase 48 isoform X1"/>
    <property type="match status" value="1"/>
</dbReference>
<dbReference type="InterPro" id="IPR035927">
    <property type="entry name" value="DUSP-like_sf"/>
</dbReference>
<organism evidence="18">
    <name type="scientific">Triatoma infestans</name>
    <name type="common">Assassin bug</name>
    <dbReference type="NCBI Taxonomy" id="30076"/>
    <lineage>
        <taxon>Eukaryota</taxon>
        <taxon>Metazoa</taxon>
        <taxon>Ecdysozoa</taxon>
        <taxon>Arthropoda</taxon>
        <taxon>Hexapoda</taxon>
        <taxon>Insecta</taxon>
        <taxon>Pterygota</taxon>
        <taxon>Neoptera</taxon>
        <taxon>Paraneoptera</taxon>
        <taxon>Hemiptera</taxon>
        <taxon>Heteroptera</taxon>
        <taxon>Panheteroptera</taxon>
        <taxon>Cimicomorpha</taxon>
        <taxon>Reduviidae</taxon>
        <taxon>Triatominae</taxon>
        <taxon>Triatoma</taxon>
    </lineage>
</organism>
<dbReference type="InterPro" id="IPR029071">
    <property type="entry name" value="Ubiquitin-like_domsf"/>
</dbReference>
<feature type="domain" description="DUSP" evidence="17">
    <location>
        <begin position="466"/>
        <end position="561"/>
    </location>
</feature>
<dbReference type="InterPro" id="IPR006615">
    <property type="entry name" value="Pept_C19_DUSP"/>
</dbReference>
<evidence type="ECO:0000256" key="13">
    <source>
        <dbReference type="ARBA" id="ARBA00035173"/>
    </source>
</evidence>
<dbReference type="Gene3D" id="3.10.20.90">
    <property type="entry name" value="Phosphatidylinositol 3-kinase Catalytic Subunit, Chain A, domain 1"/>
    <property type="match status" value="1"/>
</dbReference>
<keyword evidence="7" id="KW-0645">Protease</keyword>
<keyword evidence="10 18" id="KW-0378">Hydrolase</keyword>
<sequence length="1197" mass="136016">KKVHLDKAAWAWCDSVDVDPTQINEDNIKSSYRLNVQKCKVGTCRRNCRGNPYCLFGLGEARWLTESYDESEEEDCDLEIRKPNTFVGLKNLGATCYVNSLLQLWFHNLAFRQAIFSWNPLEDAGEITEMQNGNSTINSPTTVVGHLQLLFALMQFSKQKSIDPLAFIKALRLEPSTQQDAQEFSQLFISLLEDSLKQQSNPSVQNLINNFRGEYSYITRCSKCHKESVSPSLFCELELNVKGHKTLHESIKEFLKEEKLEGVNMYSCNECMEKQEATRFISLHKLPSVLNLQLMRFIYDRQKGHKKKLNTCIQFPDTLDMSVYLDIPQNERKPLMYNLTAVLIHKGPSAYSGHYIAHICDQTTGTWYKFNDENVETMEGKKLILGSIDENEDGVKKVKQPRLAKGFLASSNAYMLVYTAASEQDNKYSFEESDLQPHLREQVKKANDAFDALVAETREQKKAKRVNGKAHRAEIASILKILPVNNIDEEDWEVISTSWLIHWLSNAMTFVDSIDNIKLLCPHNKLHPDQVPNAKYISSKAASILYEKYGGGPRIRSSGALCKDCVVRKCKSVRLRLKIAEDHKDITNLLKQKEDQDGRCFWVGKRSLKVWRRKALLKHLDHEENLASGDAGSDRIIVQECCEDLELNSHGFENEAYPHDANEVANGFCVKTEDQELLTTAHVPDSSVDSALPGTSDVNSPSSTHPTALSTLNSMENLISEIKHKRSDELNTNKLSPDMLNDFKRIGELLNSLHSSINFTNSVNNEVNSSFASDPAPLVSVSSSTNITKTLDNGNNSLKRKRNENDIKDMLDNGDDVKTMKSDEEDYDEEFNEDIKCVHGNLIHEESSRRLVSEHIWSKLKWYFPECTEYSKEKQPCEICQRMAAHGQEAMDLHKQQAQTQKDLLPSLLNGKSRPKLVNGTFHVVSVEKFLKPWRKFIREAGRSEPLYSLRNSSLICAHGDLMYSVESDQDSAPVAAITEEEWNILSGFYLVDQEVTVTYGPNGEVIDTKPNLCMDCMLQRLENEQKALLQYDKAKIYIRQISNKTAMEEEKRNRSPSPRLESKNKCVPSTITNDTAGSDSAVHNIVSQSEAIRRSTRHRRVRGEKEVFMSSEETLRDLKLKILKVLNVAPYDQHLSTEDGRMLLDQTATLASLNIFPNSVLLLRVDEPTEDTSTSDVYVRTSEPEEGFKGTVLLKR</sequence>
<dbReference type="SUPFAM" id="SSF143791">
    <property type="entry name" value="DUSP-like"/>
    <property type="match status" value="1"/>
</dbReference>
<comment type="catalytic activity">
    <reaction evidence="1">
        <text>Thiol-dependent hydrolysis of ester, thioester, amide, peptide and isopeptide bonds formed by the C-terminal Gly of ubiquitin (a 76-residue protein attached to proteins as an intracellular targeting signal).</text>
        <dbReference type="EC" id="3.4.19.12"/>
    </reaction>
</comment>
<keyword evidence="11" id="KW-0788">Thiol protease</keyword>
<evidence type="ECO:0000256" key="3">
    <source>
        <dbReference type="ARBA" id="ARBA00004496"/>
    </source>
</evidence>
<evidence type="ECO:0000256" key="10">
    <source>
        <dbReference type="ARBA" id="ARBA00022801"/>
    </source>
</evidence>
<evidence type="ECO:0000313" key="18">
    <source>
        <dbReference type="EMBL" id="JAC14623.1"/>
    </source>
</evidence>
<dbReference type="PANTHER" id="PTHR24006:SF722">
    <property type="entry name" value="UBIQUITIN CARBOXYL-TERMINAL HYDROLASE 48"/>
    <property type="match status" value="1"/>
</dbReference>
<dbReference type="CDD" id="cd01795">
    <property type="entry name" value="Ubl_USP48"/>
    <property type="match status" value="1"/>
</dbReference>
<dbReference type="GO" id="GO:0004197">
    <property type="term" value="F:cysteine-type endopeptidase activity"/>
    <property type="evidence" value="ECO:0007669"/>
    <property type="project" value="InterPro"/>
</dbReference>
<dbReference type="InterPro" id="IPR028889">
    <property type="entry name" value="USP"/>
</dbReference>
<evidence type="ECO:0000256" key="14">
    <source>
        <dbReference type="SAM" id="MobiDB-lite"/>
    </source>
</evidence>
<dbReference type="Gene3D" id="3.90.70.10">
    <property type="entry name" value="Cysteine proteinases"/>
    <property type="match status" value="1"/>
</dbReference>
<dbReference type="GO" id="GO:0005829">
    <property type="term" value="C:cytosol"/>
    <property type="evidence" value="ECO:0007669"/>
    <property type="project" value="TreeGrafter"/>
</dbReference>
<dbReference type="PROSITE" id="PS50053">
    <property type="entry name" value="UBIQUITIN_2"/>
    <property type="match status" value="1"/>
</dbReference>
<evidence type="ECO:0000256" key="5">
    <source>
        <dbReference type="ARBA" id="ARBA00012759"/>
    </source>
</evidence>
<feature type="region of interest" description="Disordered" evidence="14">
    <location>
        <begin position="685"/>
        <end position="708"/>
    </location>
</feature>
<evidence type="ECO:0000256" key="9">
    <source>
        <dbReference type="ARBA" id="ARBA00022786"/>
    </source>
</evidence>
<feature type="compositionally biased region" description="Basic and acidic residues" evidence="14">
    <location>
        <begin position="803"/>
        <end position="822"/>
    </location>
</feature>
<dbReference type="PROSITE" id="PS50235">
    <property type="entry name" value="USP_3"/>
    <property type="match status" value="1"/>
</dbReference>
<dbReference type="InterPro" id="IPR050164">
    <property type="entry name" value="Peptidase_C19"/>
</dbReference>
<dbReference type="InterPro" id="IPR038765">
    <property type="entry name" value="Papain-like_cys_pep_sf"/>
</dbReference>
<dbReference type="GO" id="GO:0004843">
    <property type="term" value="F:cysteine-type deubiquitinase activity"/>
    <property type="evidence" value="ECO:0007669"/>
    <property type="project" value="UniProtKB-EC"/>
</dbReference>
<evidence type="ECO:0000256" key="4">
    <source>
        <dbReference type="ARBA" id="ARBA00009085"/>
    </source>
</evidence>
<dbReference type="InterPro" id="IPR018200">
    <property type="entry name" value="USP_CS"/>
</dbReference>
<protein>
    <recommendedName>
        <fullName evidence="13">Ubiquitin carboxyl-terminal hydrolase 48</fullName>
        <ecNumber evidence="5">3.4.19.12</ecNumber>
    </recommendedName>
</protein>
<dbReference type="SUPFAM" id="SSF54001">
    <property type="entry name" value="Cysteine proteinases"/>
    <property type="match status" value="1"/>
</dbReference>
<dbReference type="InterPro" id="IPR001394">
    <property type="entry name" value="Peptidase_C19_UCH"/>
</dbReference>
<dbReference type="Pfam" id="PF00443">
    <property type="entry name" value="UCH"/>
    <property type="match status" value="1"/>
</dbReference>
<feature type="non-terminal residue" evidence="18">
    <location>
        <position position="1"/>
    </location>
</feature>
<dbReference type="EC" id="3.4.19.12" evidence="5"/>
<dbReference type="PROSITE" id="PS00973">
    <property type="entry name" value="USP_2"/>
    <property type="match status" value="1"/>
</dbReference>
<proteinExistence type="evidence at transcript level"/>
<evidence type="ECO:0000256" key="1">
    <source>
        <dbReference type="ARBA" id="ARBA00000707"/>
    </source>
</evidence>
<dbReference type="PROSITE" id="PS00972">
    <property type="entry name" value="USP_1"/>
    <property type="match status" value="1"/>
</dbReference>
<evidence type="ECO:0000256" key="11">
    <source>
        <dbReference type="ARBA" id="ARBA00022807"/>
    </source>
</evidence>
<keyword evidence="9" id="KW-0833">Ubl conjugation pathway</keyword>
<dbReference type="EMBL" id="GBBI01004089">
    <property type="protein sequence ID" value="JAC14623.1"/>
    <property type="molecule type" value="mRNA"/>
</dbReference>
<evidence type="ECO:0000256" key="6">
    <source>
        <dbReference type="ARBA" id="ARBA00022490"/>
    </source>
</evidence>
<dbReference type="PROSITE" id="PS51283">
    <property type="entry name" value="DUSP"/>
    <property type="match status" value="1"/>
</dbReference>
<evidence type="ECO:0000256" key="7">
    <source>
        <dbReference type="ARBA" id="ARBA00022670"/>
    </source>
</evidence>
<dbReference type="InterPro" id="IPR044743">
    <property type="entry name" value="Ubl_USP48"/>
</dbReference>
<accession>A0A023EZG0</accession>
<feature type="domain" description="USP" evidence="16">
    <location>
        <begin position="87"/>
        <end position="421"/>
    </location>
</feature>
<dbReference type="GO" id="GO:0016579">
    <property type="term" value="P:protein deubiquitination"/>
    <property type="evidence" value="ECO:0007669"/>
    <property type="project" value="InterPro"/>
</dbReference>
<evidence type="ECO:0000256" key="12">
    <source>
        <dbReference type="ARBA" id="ARBA00023242"/>
    </source>
</evidence>
<dbReference type="AlphaFoldDB" id="A0A023EZG0"/>
<name>A0A023EZG0_TRIIF</name>
<feature type="compositionally biased region" description="Polar residues" evidence="14">
    <location>
        <begin position="696"/>
        <end position="708"/>
    </location>
</feature>
<reference evidence="18" key="1">
    <citation type="journal article" date="2014" name="PLoS Negl. Trop. Dis.">
        <title>An updated insight into the Sialotranscriptome of Triatoma infestans: developmental stage and geographic variations.</title>
        <authorList>
            <person name="Schwarz A."/>
            <person name="Medrano-Mercado N."/>
            <person name="Schaub G.A."/>
            <person name="Struchiner C.J."/>
            <person name="Bargues M.D."/>
            <person name="Levy M.Z."/>
            <person name="Ribeiro J.M."/>
        </authorList>
    </citation>
    <scope>NUCLEOTIDE SEQUENCE</scope>
    <source>
        <strain evidence="18">Chile</strain>
        <tissue evidence="18">Salivary glands</tissue>
    </source>
</reference>
<keyword evidence="12" id="KW-0539">Nucleus</keyword>
<dbReference type="InterPro" id="IPR000626">
    <property type="entry name" value="Ubiquitin-like_dom"/>
</dbReference>
<dbReference type="SUPFAM" id="SSF54236">
    <property type="entry name" value="Ubiquitin-like"/>
    <property type="match status" value="1"/>
</dbReference>
<evidence type="ECO:0000256" key="2">
    <source>
        <dbReference type="ARBA" id="ARBA00004123"/>
    </source>
</evidence>
<evidence type="ECO:0000259" key="16">
    <source>
        <dbReference type="PROSITE" id="PS50235"/>
    </source>
</evidence>
<keyword evidence="8" id="KW-0677">Repeat</keyword>
<keyword evidence="6" id="KW-0963">Cytoplasm</keyword>
<comment type="similarity">
    <text evidence="4">Belongs to the peptidase C19 family.</text>
</comment>
<evidence type="ECO:0000259" key="15">
    <source>
        <dbReference type="PROSITE" id="PS50053"/>
    </source>
</evidence>
<dbReference type="InterPro" id="IPR033841">
    <property type="entry name" value="Pep_USP48"/>
</dbReference>
<dbReference type="CDD" id="cd02668">
    <property type="entry name" value="Peptidase_C19L"/>
    <property type="match status" value="1"/>
</dbReference>
<dbReference type="GO" id="GO:0006508">
    <property type="term" value="P:proteolysis"/>
    <property type="evidence" value="ECO:0007669"/>
    <property type="project" value="UniProtKB-KW"/>
</dbReference>
<dbReference type="GO" id="GO:0005634">
    <property type="term" value="C:nucleus"/>
    <property type="evidence" value="ECO:0007669"/>
    <property type="project" value="UniProtKB-SubCell"/>
</dbReference>
<evidence type="ECO:0000256" key="8">
    <source>
        <dbReference type="ARBA" id="ARBA00022737"/>
    </source>
</evidence>